<sequence length="88" mass="9408">MTSTPFSDRPNRTVGVVLDDLTLDAVDLIRLADPTEPSRSKVLRELVQFALAMVLDPAAADAFVADHIGQDDDHALTPLDQAVPAGRA</sequence>
<evidence type="ECO:0000313" key="2">
    <source>
        <dbReference type="Proteomes" id="UP001432995"/>
    </source>
</evidence>
<dbReference type="Proteomes" id="UP001432995">
    <property type="component" value="Unassembled WGS sequence"/>
</dbReference>
<evidence type="ECO:0000313" key="1">
    <source>
        <dbReference type="EMBL" id="MER2286642.1"/>
    </source>
</evidence>
<name>A0ABV1QW64_9HYPH</name>
<accession>A0ABV1QW64</accession>
<dbReference type="EMBL" id="JBELQD010000001">
    <property type="protein sequence ID" value="MER2286642.1"/>
    <property type="molecule type" value="Genomic_DNA"/>
</dbReference>
<evidence type="ECO:0008006" key="3">
    <source>
        <dbReference type="Google" id="ProtNLM"/>
    </source>
</evidence>
<proteinExistence type="predicted"/>
<protein>
    <recommendedName>
        <fullName evidence="3">Ribbon-helix-helix protein, CopG family</fullName>
    </recommendedName>
</protein>
<reference evidence="1" key="1">
    <citation type="submission" date="2024-06" db="EMBL/GenBank/DDBJ databases">
        <authorList>
            <person name="Campbell A.G."/>
        </authorList>
    </citation>
    <scope>NUCLEOTIDE SEQUENCE</scope>
    <source>
        <strain evidence="1">EM17</strain>
    </source>
</reference>
<gene>
    <name evidence="1" type="ORF">ABS770_00095</name>
</gene>
<keyword evidence="2" id="KW-1185">Reference proteome</keyword>
<comment type="caution">
    <text evidence="1">The sequence shown here is derived from an EMBL/GenBank/DDBJ whole genome shotgun (WGS) entry which is preliminary data.</text>
</comment>
<organism evidence="1 2">
    <name type="scientific">Methylobacterium brachiatum</name>
    <dbReference type="NCBI Taxonomy" id="269660"/>
    <lineage>
        <taxon>Bacteria</taxon>
        <taxon>Pseudomonadati</taxon>
        <taxon>Pseudomonadota</taxon>
        <taxon>Alphaproteobacteria</taxon>
        <taxon>Hyphomicrobiales</taxon>
        <taxon>Methylobacteriaceae</taxon>
        <taxon>Methylobacterium</taxon>
    </lineage>
</organism>
<dbReference type="RefSeq" id="WP_350376864.1">
    <property type="nucleotide sequence ID" value="NZ_JBELQD010000001.1"/>
</dbReference>